<organism evidence="1 2">
    <name type="scientific">Cyclotella cryptica</name>
    <dbReference type="NCBI Taxonomy" id="29204"/>
    <lineage>
        <taxon>Eukaryota</taxon>
        <taxon>Sar</taxon>
        <taxon>Stramenopiles</taxon>
        <taxon>Ochrophyta</taxon>
        <taxon>Bacillariophyta</taxon>
        <taxon>Coscinodiscophyceae</taxon>
        <taxon>Thalassiosirophycidae</taxon>
        <taxon>Stephanodiscales</taxon>
        <taxon>Stephanodiscaceae</taxon>
        <taxon>Cyclotella</taxon>
    </lineage>
</organism>
<accession>A0ABD3NS85</accession>
<keyword evidence="2" id="KW-1185">Reference proteome</keyword>
<dbReference type="EMBL" id="JABMIG020000485">
    <property type="protein sequence ID" value="KAL3776580.1"/>
    <property type="molecule type" value="Genomic_DNA"/>
</dbReference>
<feature type="non-terminal residue" evidence="1">
    <location>
        <position position="1"/>
    </location>
</feature>
<comment type="caution">
    <text evidence="1">The sequence shown here is derived from an EMBL/GenBank/DDBJ whole genome shotgun (WGS) entry which is preliminary data.</text>
</comment>
<gene>
    <name evidence="1" type="ORF">HJC23_008052</name>
</gene>
<protein>
    <submittedName>
        <fullName evidence="1">Uncharacterized protein</fullName>
    </submittedName>
</protein>
<proteinExistence type="predicted"/>
<evidence type="ECO:0000313" key="2">
    <source>
        <dbReference type="Proteomes" id="UP001516023"/>
    </source>
</evidence>
<sequence>IAPILIAKLIISDHAYDKHTAPLLRCYLTNYEQRNAGRPISGRIYHTIRMSKLPKNLALTLSLVSLILCHIIVHGFSLRENSDVSCGANPEGTHPAVDALRGGAAYSAVVEDIRPQTKAVILDFLASCAGKNTSREFHIQGWRWHFMSLMRDSERLERLAKFLLYDIEERGNSGLIALEQAVDYLVNFNMAGLHRVESNMFVQWLRDNLCNANVIEEFCGDDGNAVTDAFRDVIDKVNDHRVKSSQIGKELYERAKAASDESTTLHQRQERLNDIVKLSLQLSARLRLMRVLQETLVVPAIALVVPSGNQKSFNNRVLLNLGILESRVHLVGMHDAVWESGIESEKNKFEKEIPYVARVMIERWRKSLYDPKAGMLDYGIDKIS</sequence>
<dbReference type="AlphaFoldDB" id="A0ABD3NS85"/>
<name>A0ABD3NS85_9STRA</name>
<evidence type="ECO:0000313" key="1">
    <source>
        <dbReference type="EMBL" id="KAL3776580.1"/>
    </source>
</evidence>
<reference evidence="1 2" key="1">
    <citation type="journal article" date="2020" name="G3 (Bethesda)">
        <title>Improved Reference Genome for Cyclotella cryptica CCMP332, a Model for Cell Wall Morphogenesis, Salinity Adaptation, and Lipid Production in Diatoms (Bacillariophyta).</title>
        <authorList>
            <person name="Roberts W.R."/>
            <person name="Downey K.M."/>
            <person name="Ruck E.C."/>
            <person name="Traller J.C."/>
            <person name="Alverson A.J."/>
        </authorList>
    </citation>
    <scope>NUCLEOTIDE SEQUENCE [LARGE SCALE GENOMIC DNA]</scope>
    <source>
        <strain evidence="1 2">CCMP332</strain>
    </source>
</reference>
<dbReference type="Proteomes" id="UP001516023">
    <property type="component" value="Unassembled WGS sequence"/>
</dbReference>